<sequence>MNQQQLAKMNTYNIATEQIDQISDSFQVMMRRKQRTLKVKEFLKRLSTDPSLDRNEAPTATNSISEWLNKTEYPIRQEMVFDYSKKRFVPSENKPRIDLADLMTRLLHKQGIECTFEDMMNFVLGGGTIEEFMNVHAPQKN</sequence>
<dbReference type="RefSeq" id="WP_199017309.1">
    <property type="nucleotide sequence ID" value="NZ_JAELUP010000001.1"/>
</dbReference>
<evidence type="ECO:0000313" key="1">
    <source>
        <dbReference type="EMBL" id="MBJ6359780.1"/>
    </source>
</evidence>
<keyword evidence="2" id="KW-1185">Reference proteome</keyword>
<dbReference type="EMBL" id="JAELUP010000001">
    <property type="protein sequence ID" value="MBJ6359780.1"/>
    <property type="molecule type" value="Genomic_DNA"/>
</dbReference>
<reference evidence="1" key="1">
    <citation type="submission" date="2020-12" db="EMBL/GenBank/DDBJ databases">
        <authorList>
            <person name="Huq M.A."/>
        </authorList>
    </citation>
    <scope>NUCLEOTIDE SEQUENCE</scope>
    <source>
        <strain evidence="1">MAHUQ-46</strain>
    </source>
</reference>
<dbReference type="AlphaFoldDB" id="A0A934J3J0"/>
<comment type="caution">
    <text evidence="1">The sequence shown here is derived from an EMBL/GenBank/DDBJ whole genome shotgun (WGS) entry which is preliminary data.</text>
</comment>
<protein>
    <submittedName>
        <fullName evidence="1">Uncharacterized protein</fullName>
    </submittedName>
</protein>
<gene>
    <name evidence="1" type="ORF">JFN88_00355</name>
</gene>
<evidence type="ECO:0000313" key="2">
    <source>
        <dbReference type="Proteomes" id="UP000640274"/>
    </source>
</evidence>
<organism evidence="1 2">
    <name type="scientific">Paenibacillus roseus</name>
    <dbReference type="NCBI Taxonomy" id="2798579"/>
    <lineage>
        <taxon>Bacteria</taxon>
        <taxon>Bacillati</taxon>
        <taxon>Bacillota</taxon>
        <taxon>Bacilli</taxon>
        <taxon>Bacillales</taxon>
        <taxon>Paenibacillaceae</taxon>
        <taxon>Paenibacillus</taxon>
    </lineage>
</organism>
<name>A0A934J3J0_9BACL</name>
<accession>A0A934J3J0</accession>
<dbReference type="Proteomes" id="UP000640274">
    <property type="component" value="Unassembled WGS sequence"/>
</dbReference>
<proteinExistence type="predicted"/>